<gene>
    <name evidence="1" type="ORF">FEQUK3_LOCUS1626</name>
</gene>
<sequence>MSDNPYMSLDWLPGQYYEWYQPNTWGADENAFIDAQELNVMDSLHPSQFHASFSNQAPLPDLGNGQTHAEAIYHPHAFQEHANTAEDNNQGELALVPCVVCTKRMAKFKPNDQGTKACSSCSKSGRGCIWIEESSRLGDLAMKVQWAYQRVKDHGGYYTREDKQHCKWFLEELEQMYPAKGGSKRRR</sequence>
<accession>A0A8J2N9H9</accession>
<protein>
    <submittedName>
        <fullName evidence="1">Uncharacterized protein</fullName>
    </submittedName>
</protein>
<comment type="caution">
    <text evidence="1">The sequence shown here is derived from an EMBL/GenBank/DDBJ whole genome shotgun (WGS) entry which is preliminary data.</text>
</comment>
<proteinExistence type="predicted"/>
<dbReference type="AlphaFoldDB" id="A0A8J2N9H9"/>
<evidence type="ECO:0000313" key="2">
    <source>
        <dbReference type="Proteomes" id="UP000693738"/>
    </source>
</evidence>
<dbReference type="EMBL" id="CAJSTJ010000077">
    <property type="protein sequence ID" value="CAG7555878.1"/>
    <property type="molecule type" value="Genomic_DNA"/>
</dbReference>
<dbReference type="Proteomes" id="UP000693738">
    <property type="component" value="Unassembled WGS sequence"/>
</dbReference>
<evidence type="ECO:0000313" key="1">
    <source>
        <dbReference type="EMBL" id="CAG7555878.1"/>
    </source>
</evidence>
<organism evidence="1 2">
    <name type="scientific">Fusarium equiseti</name>
    <name type="common">Fusarium scirpi</name>
    <dbReference type="NCBI Taxonomy" id="61235"/>
    <lineage>
        <taxon>Eukaryota</taxon>
        <taxon>Fungi</taxon>
        <taxon>Dikarya</taxon>
        <taxon>Ascomycota</taxon>
        <taxon>Pezizomycotina</taxon>
        <taxon>Sordariomycetes</taxon>
        <taxon>Hypocreomycetidae</taxon>
        <taxon>Hypocreales</taxon>
        <taxon>Nectriaceae</taxon>
        <taxon>Fusarium</taxon>
        <taxon>Fusarium incarnatum-equiseti species complex</taxon>
    </lineage>
</organism>
<name>A0A8J2N9H9_FUSEQ</name>
<reference evidence="1" key="1">
    <citation type="submission" date="2021-05" db="EMBL/GenBank/DDBJ databases">
        <authorList>
            <person name="Khan N."/>
        </authorList>
    </citation>
    <scope>NUCLEOTIDE SEQUENCE</scope>
</reference>